<keyword evidence="4" id="KW-1185">Reference proteome</keyword>
<sequence length="93" mass="10833">MIEVSRFARRAFAVAAVAFAMSAPVLAGHDEVRDDPAVVTDRLHRMGFVSWRYIKWDHGYWKIEDARRENGHQYDLKLEAGTFDIVRLERERG</sequence>
<dbReference type="Proteomes" id="UP000005952">
    <property type="component" value="Chromosome"/>
</dbReference>
<dbReference type="KEGG" id="hdt:HYPDE_31288"/>
<keyword evidence="1" id="KW-0732">Signal</keyword>
<dbReference type="AlphaFoldDB" id="N0B6T8"/>
<name>N0B6T8_9HYPH</name>
<dbReference type="STRING" id="670307.HYPDE_31288"/>
<dbReference type="RefSeq" id="WP_015597964.1">
    <property type="nucleotide sequence ID" value="NC_021172.1"/>
</dbReference>
<dbReference type="OrthoDB" id="7933638at2"/>
<dbReference type="InterPro" id="IPR025711">
    <property type="entry name" value="PepSY"/>
</dbReference>
<evidence type="ECO:0000313" key="3">
    <source>
        <dbReference type="EMBL" id="AGK57932.1"/>
    </source>
</evidence>
<feature type="chain" id="PRO_5004105904" description="PepSY domain-containing protein" evidence="1">
    <location>
        <begin position="28"/>
        <end position="93"/>
    </location>
</feature>
<gene>
    <name evidence="3" type="ORF">HYPDE_31288</name>
</gene>
<organism evidence="3 4">
    <name type="scientific">Hyphomicrobium denitrificans 1NES1</name>
    <dbReference type="NCBI Taxonomy" id="670307"/>
    <lineage>
        <taxon>Bacteria</taxon>
        <taxon>Pseudomonadati</taxon>
        <taxon>Pseudomonadota</taxon>
        <taxon>Alphaproteobacteria</taxon>
        <taxon>Hyphomicrobiales</taxon>
        <taxon>Hyphomicrobiaceae</taxon>
        <taxon>Hyphomicrobium</taxon>
    </lineage>
</organism>
<reference evidence="3 4" key="1">
    <citation type="journal article" date="2013" name="Genome Announc.">
        <title>Genome sequences for three denitrifying bacterial strains isolated from a uranium- and nitrate-contaminated subsurface environment.</title>
        <authorList>
            <person name="Venkatramanan R."/>
            <person name="Prakash O."/>
            <person name="Woyke T."/>
            <person name="Chain P."/>
            <person name="Goodwin L.A."/>
            <person name="Watson D."/>
            <person name="Brooks S."/>
            <person name="Kostka J.E."/>
            <person name="Green S.J."/>
        </authorList>
    </citation>
    <scope>NUCLEOTIDE SEQUENCE [LARGE SCALE GENOMIC DNA]</scope>
    <source>
        <strain evidence="3 4">1NES1</strain>
    </source>
</reference>
<feature type="signal peptide" evidence="1">
    <location>
        <begin position="1"/>
        <end position="27"/>
    </location>
</feature>
<dbReference type="EMBL" id="CP005587">
    <property type="protein sequence ID" value="AGK57932.1"/>
    <property type="molecule type" value="Genomic_DNA"/>
</dbReference>
<dbReference type="Pfam" id="PF13670">
    <property type="entry name" value="PepSY_2"/>
    <property type="match status" value="1"/>
</dbReference>
<evidence type="ECO:0000259" key="2">
    <source>
        <dbReference type="Pfam" id="PF13670"/>
    </source>
</evidence>
<protein>
    <recommendedName>
        <fullName evidence="2">PepSY domain-containing protein</fullName>
    </recommendedName>
</protein>
<proteinExistence type="predicted"/>
<accession>N0B6T8</accession>
<feature type="domain" description="PepSY" evidence="2">
    <location>
        <begin position="12"/>
        <end position="88"/>
    </location>
</feature>
<dbReference type="HOGENOM" id="CLU_147864_2_1_5"/>
<evidence type="ECO:0000256" key="1">
    <source>
        <dbReference type="SAM" id="SignalP"/>
    </source>
</evidence>
<evidence type="ECO:0000313" key="4">
    <source>
        <dbReference type="Proteomes" id="UP000005952"/>
    </source>
</evidence>